<protein>
    <submittedName>
        <fullName evidence="2">Uncharacterized protein</fullName>
    </submittedName>
</protein>
<evidence type="ECO:0000313" key="2">
    <source>
        <dbReference type="EMBL" id="PKI70161.1"/>
    </source>
</evidence>
<feature type="transmembrane region" description="Helical" evidence="1">
    <location>
        <begin position="29"/>
        <end position="48"/>
    </location>
</feature>
<gene>
    <name evidence="2" type="ORF">CRG98_009449</name>
</gene>
<reference evidence="2 3" key="1">
    <citation type="submission" date="2017-11" db="EMBL/GenBank/DDBJ databases">
        <title>De-novo sequencing of pomegranate (Punica granatum L.) genome.</title>
        <authorList>
            <person name="Akparov Z."/>
            <person name="Amiraslanov A."/>
            <person name="Hajiyeva S."/>
            <person name="Abbasov M."/>
            <person name="Kaur K."/>
            <person name="Hamwieh A."/>
            <person name="Solovyev V."/>
            <person name="Salamov A."/>
            <person name="Braich B."/>
            <person name="Kosarev P."/>
            <person name="Mahmoud A."/>
            <person name="Hajiyev E."/>
            <person name="Babayeva S."/>
            <person name="Izzatullayeva V."/>
            <person name="Mammadov A."/>
            <person name="Mammadov A."/>
            <person name="Sharifova S."/>
            <person name="Ojaghi J."/>
            <person name="Eynullazada K."/>
            <person name="Bayramov B."/>
            <person name="Abdulazimova A."/>
            <person name="Shahmuradov I."/>
        </authorList>
    </citation>
    <scope>NUCLEOTIDE SEQUENCE [LARGE SCALE GENOMIC DNA]</scope>
    <source>
        <strain evidence="3">cv. AG2017</strain>
        <tissue evidence="2">Leaf</tissue>
    </source>
</reference>
<keyword evidence="1" id="KW-1133">Transmembrane helix</keyword>
<feature type="transmembrane region" description="Helical" evidence="1">
    <location>
        <begin position="87"/>
        <end position="109"/>
    </location>
</feature>
<dbReference type="EMBL" id="PGOL01000469">
    <property type="protein sequence ID" value="PKI70161.1"/>
    <property type="molecule type" value="Genomic_DNA"/>
</dbReference>
<dbReference type="STRING" id="22663.A0A2I0KNU0"/>
<name>A0A2I0KNU0_PUNGR</name>
<dbReference type="Proteomes" id="UP000233551">
    <property type="component" value="Unassembled WGS sequence"/>
</dbReference>
<accession>A0A2I0KNU0</accession>
<dbReference type="AlphaFoldDB" id="A0A2I0KNU0"/>
<organism evidence="2 3">
    <name type="scientific">Punica granatum</name>
    <name type="common">Pomegranate</name>
    <dbReference type="NCBI Taxonomy" id="22663"/>
    <lineage>
        <taxon>Eukaryota</taxon>
        <taxon>Viridiplantae</taxon>
        <taxon>Streptophyta</taxon>
        <taxon>Embryophyta</taxon>
        <taxon>Tracheophyta</taxon>
        <taxon>Spermatophyta</taxon>
        <taxon>Magnoliopsida</taxon>
        <taxon>eudicotyledons</taxon>
        <taxon>Gunneridae</taxon>
        <taxon>Pentapetalae</taxon>
        <taxon>rosids</taxon>
        <taxon>malvids</taxon>
        <taxon>Myrtales</taxon>
        <taxon>Lythraceae</taxon>
        <taxon>Punica</taxon>
    </lineage>
</organism>
<evidence type="ECO:0000256" key="1">
    <source>
        <dbReference type="SAM" id="Phobius"/>
    </source>
</evidence>
<comment type="caution">
    <text evidence="2">The sequence shown here is derived from an EMBL/GenBank/DDBJ whole genome shotgun (WGS) entry which is preliminary data.</text>
</comment>
<keyword evidence="3" id="KW-1185">Reference proteome</keyword>
<keyword evidence="1" id="KW-0812">Transmembrane</keyword>
<evidence type="ECO:0000313" key="3">
    <source>
        <dbReference type="Proteomes" id="UP000233551"/>
    </source>
</evidence>
<proteinExistence type="predicted"/>
<sequence length="141" mass="15683">MELFPVATGFLILEGDNLHNLLPGVEFEIGGFLSGKQSLVLIVALIVLPSLHRQLEHPFLCMGKWSSSFGYCSSCKFLDQYIGRSQVLVVCFILGTFNYASMVVMRYLMFEDAVESQITLNLPVVKLSSKVAIYTTLVNPI</sequence>
<keyword evidence="1" id="KW-0472">Membrane</keyword>